<accession>A0ABP1WZ13</accession>
<reference evidence="1 2" key="1">
    <citation type="submission" date="2014-06" db="EMBL/GenBank/DDBJ databases">
        <authorList>
            <person name="Le Roux F."/>
        </authorList>
    </citation>
    <scope>NUCLEOTIDE SEQUENCE [LARGE SCALE GENOMIC DNA]</scope>
    <source>
        <strain evidence="1 2">J5-4</strain>
    </source>
</reference>
<evidence type="ECO:0000313" key="1">
    <source>
        <dbReference type="EMBL" id="CDT59534.1"/>
    </source>
</evidence>
<comment type="caution">
    <text evidence="1">The sequence shown here is derived from an EMBL/GenBank/DDBJ whole genome shotgun (WGS) entry which is preliminary data.</text>
</comment>
<evidence type="ECO:0000313" key="2">
    <source>
        <dbReference type="Proteomes" id="UP000049077"/>
    </source>
</evidence>
<sequence>MAKLATLAYELLYDLKRVMARELFV</sequence>
<name>A0ABP1WZ13_9VIBR</name>
<dbReference type="EMBL" id="CCJX01000161">
    <property type="protein sequence ID" value="CDT59534.1"/>
    <property type="molecule type" value="Genomic_DNA"/>
</dbReference>
<protein>
    <submittedName>
        <fullName evidence="1">Uncharacterized protein</fullName>
    </submittedName>
</protein>
<dbReference type="Proteomes" id="UP000049077">
    <property type="component" value="Unassembled WGS sequence"/>
</dbReference>
<proteinExistence type="predicted"/>
<gene>
    <name evidence="1" type="ORF">VCR4J5_730031</name>
</gene>
<organism evidence="1 2">
    <name type="scientific">Vibrio crassostreae</name>
    <dbReference type="NCBI Taxonomy" id="246167"/>
    <lineage>
        <taxon>Bacteria</taxon>
        <taxon>Pseudomonadati</taxon>
        <taxon>Pseudomonadota</taxon>
        <taxon>Gammaproteobacteria</taxon>
        <taxon>Vibrionales</taxon>
        <taxon>Vibrionaceae</taxon>
        <taxon>Vibrio</taxon>
    </lineage>
</organism>
<keyword evidence="2" id="KW-1185">Reference proteome</keyword>